<dbReference type="Pfam" id="PF01636">
    <property type="entry name" value="APH"/>
    <property type="match status" value="1"/>
</dbReference>
<evidence type="ECO:0000313" key="2">
    <source>
        <dbReference type="EMBL" id="WDE09677.1"/>
    </source>
</evidence>
<sequence>MALPVIQDAAPTYDALSILPCFRGIESITAITSGYSQACAKVIDGGQAFFVKSFVKGFVKGSDKDFDKDSDRPADCADDISEHEKTASAADNEMLFSLAAATAGISPPVIYQDSAYLVCRYIDGEPLSESQLTTREKTALALDLMGACHQLDVALPVLDMALVISELISALSGELSAQQEAQVKKLTGKITTGSKVGPLVPCHGDINFSNILLASKARPARHADKGIDTGKAWLIDFECCALAEKEFDLAMLIAVNEISQPDMLALLKQTPLNTFLSYGQYSDKLCHYLAFCYLINALWYLVYQHESGDKQFMPLARRQFALLDGLGFVDGSFEQLFADFYPGNEISC</sequence>
<keyword evidence="3" id="KW-1185">Reference proteome</keyword>
<name>A0ABY7V7N7_9GAMM</name>
<organism evidence="2 3">
    <name type="scientific">Thalassomonas haliotis</name>
    <dbReference type="NCBI Taxonomy" id="485448"/>
    <lineage>
        <taxon>Bacteria</taxon>
        <taxon>Pseudomonadati</taxon>
        <taxon>Pseudomonadota</taxon>
        <taxon>Gammaproteobacteria</taxon>
        <taxon>Alteromonadales</taxon>
        <taxon>Colwelliaceae</taxon>
        <taxon>Thalassomonas</taxon>
    </lineage>
</organism>
<reference evidence="2 3" key="1">
    <citation type="journal article" date="2022" name="Mar. Drugs">
        <title>Bioassay-Guided Fractionation Leads to the Detection of Cholic Acid Generated by the Rare Thalassomonas sp.</title>
        <authorList>
            <person name="Pheiffer F."/>
            <person name="Schneider Y.K."/>
            <person name="Hansen E.H."/>
            <person name="Andersen J.H."/>
            <person name="Isaksson J."/>
            <person name="Busche T."/>
            <person name="R C."/>
            <person name="Kalinowski J."/>
            <person name="Zyl L.V."/>
            <person name="Trindade M."/>
        </authorList>
    </citation>
    <scope>NUCLEOTIDE SEQUENCE [LARGE SCALE GENOMIC DNA]</scope>
    <source>
        <strain evidence="2 3">A5K-61T</strain>
    </source>
</reference>
<evidence type="ECO:0000259" key="1">
    <source>
        <dbReference type="Pfam" id="PF01636"/>
    </source>
</evidence>
<proteinExistence type="predicted"/>
<dbReference type="RefSeq" id="WP_274049640.1">
    <property type="nucleotide sequence ID" value="NZ_CP059693.1"/>
</dbReference>
<dbReference type="InterPro" id="IPR002575">
    <property type="entry name" value="Aminoglycoside_PTrfase"/>
</dbReference>
<dbReference type="Proteomes" id="UP001215231">
    <property type="component" value="Chromosome"/>
</dbReference>
<gene>
    <name evidence="2" type="ORF">H3N35_15240</name>
</gene>
<dbReference type="InterPro" id="IPR011009">
    <property type="entry name" value="Kinase-like_dom_sf"/>
</dbReference>
<protein>
    <submittedName>
        <fullName evidence="2">Phosphotransferase</fullName>
    </submittedName>
</protein>
<dbReference type="Gene3D" id="3.90.1200.10">
    <property type="match status" value="1"/>
</dbReference>
<dbReference type="EMBL" id="CP059693">
    <property type="protein sequence ID" value="WDE09677.1"/>
    <property type="molecule type" value="Genomic_DNA"/>
</dbReference>
<accession>A0ABY7V7N7</accession>
<dbReference type="SUPFAM" id="SSF56112">
    <property type="entry name" value="Protein kinase-like (PK-like)"/>
    <property type="match status" value="1"/>
</dbReference>
<evidence type="ECO:0000313" key="3">
    <source>
        <dbReference type="Proteomes" id="UP001215231"/>
    </source>
</evidence>
<feature type="domain" description="Aminoglycoside phosphotransferase" evidence="1">
    <location>
        <begin position="28"/>
        <end position="258"/>
    </location>
</feature>